<dbReference type="AlphaFoldDB" id="A0A8J3N9Q4"/>
<dbReference type="InterPro" id="IPR006949">
    <property type="entry name" value="Barrel_Baseplate_J-like"/>
</dbReference>
<keyword evidence="1" id="KW-0812">Transmembrane</keyword>
<gene>
    <name evidence="3" type="ORF">KSF_108880</name>
</gene>
<proteinExistence type="predicted"/>
<feature type="transmembrane region" description="Helical" evidence="1">
    <location>
        <begin position="33"/>
        <end position="53"/>
    </location>
</feature>
<sequence>MKRKHHPSRTLTVYVEGTAELLGATPYRSPYHWLRVLVPIGLLFTCIVVYLGWGTTATVRLALATSTQERTITITLLERPQHPTESLLRHLTAVQTSTVTALATKRVHHPATQAKGVLTWLNQSSVSQTIPAGFSLALTPHLHVVTDATIVVPAAAPPALGSITSLAHSEEAGTQGNIAAGSLSQACPACGSGLTVTNLQAFTGGHDEDTESILQQSDIDHTVGQQQYQLLQLARSDLQQQLTKPEQFAEAAQCTTQIHTLPQWGVLQSTHTSRSLQRVRRRPITTTTCKRKRSLSFASRRNQEALIPLLRYR</sequence>
<evidence type="ECO:0000313" key="4">
    <source>
        <dbReference type="Proteomes" id="UP000597444"/>
    </source>
</evidence>
<reference evidence="3" key="1">
    <citation type="submission" date="2020-10" db="EMBL/GenBank/DDBJ databases">
        <title>Taxonomic study of unclassified bacteria belonging to the class Ktedonobacteria.</title>
        <authorList>
            <person name="Yabe S."/>
            <person name="Wang C.M."/>
            <person name="Zheng Y."/>
            <person name="Sakai Y."/>
            <person name="Cavaletti L."/>
            <person name="Monciardini P."/>
            <person name="Donadio S."/>
        </authorList>
    </citation>
    <scope>NUCLEOTIDE SEQUENCE</scope>
    <source>
        <strain evidence="3">ID150040</strain>
    </source>
</reference>
<keyword evidence="1" id="KW-0472">Membrane</keyword>
<protein>
    <recommendedName>
        <fullName evidence="2">Baseplate protein J-like barrel domain-containing protein</fullName>
    </recommendedName>
</protein>
<dbReference type="Pfam" id="PF04865">
    <property type="entry name" value="Baseplate_J"/>
    <property type="match status" value="1"/>
</dbReference>
<evidence type="ECO:0000256" key="1">
    <source>
        <dbReference type="SAM" id="Phobius"/>
    </source>
</evidence>
<dbReference type="RefSeq" id="WP_220211417.1">
    <property type="nucleotide sequence ID" value="NZ_BNJK01000003.1"/>
</dbReference>
<organism evidence="3 4">
    <name type="scientific">Reticulibacter mediterranei</name>
    <dbReference type="NCBI Taxonomy" id="2778369"/>
    <lineage>
        <taxon>Bacteria</taxon>
        <taxon>Bacillati</taxon>
        <taxon>Chloroflexota</taxon>
        <taxon>Ktedonobacteria</taxon>
        <taxon>Ktedonobacterales</taxon>
        <taxon>Reticulibacteraceae</taxon>
        <taxon>Reticulibacter</taxon>
    </lineage>
</organism>
<accession>A0A8J3N9Q4</accession>
<feature type="domain" description="Baseplate protein J-like barrel" evidence="2">
    <location>
        <begin position="126"/>
        <end position="205"/>
    </location>
</feature>
<keyword evidence="4" id="KW-1185">Reference proteome</keyword>
<evidence type="ECO:0000313" key="3">
    <source>
        <dbReference type="EMBL" id="GHP00841.1"/>
    </source>
</evidence>
<dbReference type="Proteomes" id="UP000597444">
    <property type="component" value="Unassembled WGS sequence"/>
</dbReference>
<comment type="caution">
    <text evidence="3">The sequence shown here is derived from an EMBL/GenBank/DDBJ whole genome shotgun (WGS) entry which is preliminary data.</text>
</comment>
<evidence type="ECO:0000259" key="2">
    <source>
        <dbReference type="Pfam" id="PF04865"/>
    </source>
</evidence>
<dbReference type="EMBL" id="BNJK01000003">
    <property type="protein sequence ID" value="GHP00841.1"/>
    <property type="molecule type" value="Genomic_DNA"/>
</dbReference>
<name>A0A8J3N9Q4_9CHLR</name>
<keyword evidence="1" id="KW-1133">Transmembrane helix</keyword>